<gene>
    <name evidence="3" type="ORF">INT48_005443</name>
</gene>
<dbReference type="PANTHER" id="PTHR47766">
    <property type="entry name" value="PROTEIN EFR3"/>
    <property type="match status" value="1"/>
</dbReference>
<comment type="caution">
    <text evidence="3">The sequence shown here is derived from an EMBL/GenBank/DDBJ whole genome shotgun (WGS) entry which is preliminary data.</text>
</comment>
<reference evidence="3" key="1">
    <citation type="submission" date="2021-01" db="EMBL/GenBank/DDBJ databases">
        <title>Metabolic potential, ecology and presence of endohyphal bacteria is reflected in genomic diversity of Mucoromycotina.</title>
        <authorList>
            <person name="Muszewska A."/>
            <person name="Okrasinska A."/>
            <person name="Steczkiewicz K."/>
            <person name="Drgas O."/>
            <person name="Orlowska M."/>
            <person name="Perlinska-Lenart U."/>
            <person name="Aleksandrzak-Piekarczyk T."/>
            <person name="Szatraj K."/>
            <person name="Zielenkiewicz U."/>
            <person name="Pilsyk S."/>
            <person name="Malc E."/>
            <person name="Mieczkowski P."/>
            <person name="Kruszewska J.S."/>
            <person name="Biernat P."/>
            <person name="Pawlowska J."/>
        </authorList>
    </citation>
    <scope>NUCLEOTIDE SEQUENCE</scope>
    <source>
        <strain evidence="3">WA0000018081</strain>
    </source>
</reference>
<organism evidence="3 4">
    <name type="scientific">Thamnidium elegans</name>
    <dbReference type="NCBI Taxonomy" id="101142"/>
    <lineage>
        <taxon>Eukaryota</taxon>
        <taxon>Fungi</taxon>
        <taxon>Fungi incertae sedis</taxon>
        <taxon>Mucoromycota</taxon>
        <taxon>Mucoromycotina</taxon>
        <taxon>Mucoromycetes</taxon>
        <taxon>Mucorales</taxon>
        <taxon>Mucorineae</taxon>
        <taxon>Mucoraceae</taxon>
        <taxon>Thamnidium</taxon>
    </lineage>
</organism>
<dbReference type="AlphaFoldDB" id="A0A8H7VX03"/>
<name>A0A8H7VX03_9FUNG</name>
<evidence type="ECO:0000256" key="2">
    <source>
        <dbReference type="SAM" id="MobiDB-lite"/>
    </source>
</evidence>
<evidence type="ECO:0000313" key="4">
    <source>
        <dbReference type="Proteomes" id="UP000613177"/>
    </source>
</evidence>
<proteinExistence type="inferred from homology"/>
<protein>
    <recommendedName>
        <fullName evidence="5">Protein EFR3</fullName>
    </recommendedName>
</protein>
<feature type="region of interest" description="Disordered" evidence="2">
    <location>
        <begin position="740"/>
        <end position="761"/>
    </location>
</feature>
<dbReference type="EMBL" id="JAEPRE010000135">
    <property type="protein sequence ID" value="KAG2231788.1"/>
    <property type="molecule type" value="Genomic_DNA"/>
</dbReference>
<accession>A0A8H7VX03</accession>
<dbReference type="GO" id="GO:0072659">
    <property type="term" value="P:protein localization to plasma membrane"/>
    <property type="evidence" value="ECO:0007669"/>
    <property type="project" value="InterPro"/>
</dbReference>
<dbReference type="InterPro" id="IPR016024">
    <property type="entry name" value="ARM-type_fold"/>
</dbReference>
<dbReference type="SUPFAM" id="SSF48371">
    <property type="entry name" value="ARM repeat"/>
    <property type="match status" value="1"/>
</dbReference>
<evidence type="ECO:0008006" key="5">
    <source>
        <dbReference type="Google" id="ProtNLM"/>
    </source>
</evidence>
<dbReference type="InterPro" id="IPR039786">
    <property type="entry name" value="EFR3"/>
</dbReference>
<dbReference type="InterPro" id="IPR049150">
    <property type="entry name" value="EFR3_HEAT-like_rpt"/>
</dbReference>
<comment type="similarity">
    <text evidence="1">Belongs to the EFR3 family.</text>
</comment>
<evidence type="ECO:0000256" key="1">
    <source>
        <dbReference type="ARBA" id="ARBA00010216"/>
    </source>
</evidence>
<dbReference type="Proteomes" id="UP000613177">
    <property type="component" value="Unassembled WGS sequence"/>
</dbReference>
<keyword evidence="4" id="KW-1185">Reference proteome</keyword>
<dbReference type="Pfam" id="PF21072">
    <property type="entry name" value="EFR3"/>
    <property type="match status" value="1"/>
</dbReference>
<feature type="compositionally biased region" description="Polar residues" evidence="2">
    <location>
        <begin position="746"/>
        <end position="756"/>
    </location>
</feature>
<evidence type="ECO:0000313" key="3">
    <source>
        <dbReference type="EMBL" id="KAG2231788.1"/>
    </source>
</evidence>
<sequence length="793" mass="89920">MTGCLCIGNIKHATLINNCYPPKKEGGTTPRSSELSYLTFYASSRPAKLTKVGSYIQKKVIKDIRKGHKNNNLVSLHILKALIQTCHRDLNIFSKQIVKILSLLLDTRDLELIDLTCETFIVFCSYHDGTTLGVDTEFTTDYEALLQNFAGFCNYTNQDNTLATKMRYTGHRATQAAVTSTALQSSDFKKQLNILFVPLIVTLASSNWETIETSNQIDIRDSALSNKINNHVIELLAVHTVSILFNKVTGPSVRLALSHLFEYMNKKEKWWPPNLAVNIMKLVLDSLQPQYRYLLVSDILYQLDLNKGDDVMNEKYACLISILDAILNANVPLVGISVLEVLNSLFTLLIKTTLHHPFLATRSEYANTIQQGLVNSMGGLASQDYYENQLNDMMGYLVSKLRPNTSLEYVDGMLLHDYRLIVLCCMDSVVLGSKQTNQDTSNCKIPLDSWNPALGLLCDKNPMTRIAFNKSLDGFLSSVNSKVKLDTEKFPKHTLKHHHDAIFMDRLVHTMQDWVLITDFNITDLRYFYAFICMLTRKFGVDATVMIVPLVFKIQQLLKDDKITQTCRQYAIESCIISFFLMMADYYQLPSLTQYMDHIKESRGFKSDDIMLSETVNHSDQPELFTIHVNDPEEKLNRVWIDRSVVVEIMSKEGNLRDAQDTHGLDLEAKLFAEWGSDAFLKHDQPMRSRILLDSNGIKPKLSSPWEHADPIRFMTMEDRKNSIRVATLKEALVSQPLVEDDGVDSDSTQSNSISANFKPPRTKADMNALLNELNLPQIQSTVSLVNPPYKSA</sequence>
<dbReference type="PANTHER" id="PTHR47766:SF1">
    <property type="entry name" value="PROTEIN EFR3"/>
    <property type="match status" value="1"/>
</dbReference>